<keyword evidence="2" id="KW-1185">Reference proteome</keyword>
<sequence length="64" mass="7211">MPDYTVMIRNNDFGTPPVHSGTQSIKKINIVDDPRIRRCSSTINGKTYGTVLISRLFELSLMVL</sequence>
<gene>
    <name evidence="1" type="ORF">EYZ11_006872</name>
</gene>
<proteinExistence type="predicted"/>
<dbReference type="Proteomes" id="UP000308092">
    <property type="component" value="Unassembled WGS sequence"/>
</dbReference>
<evidence type="ECO:0000313" key="1">
    <source>
        <dbReference type="EMBL" id="THC93660.1"/>
    </source>
</evidence>
<dbReference type="AlphaFoldDB" id="A0A4S3JER6"/>
<name>A0A4S3JER6_9EURO</name>
<reference evidence="1 2" key="1">
    <citation type="submission" date="2019-03" db="EMBL/GenBank/DDBJ databases">
        <title>The genome sequence of a newly discovered highly antifungal drug resistant Aspergillus species, Aspergillus tanneri NIH 1004.</title>
        <authorList>
            <person name="Mounaud S."/>
            <person name="Singh I."/>
            <person name="Joardar V."/>
            <person name="Pakala S."/>
            <person name="Pakala S."/>
            <person name="Venepally P."/>
            <person name="Hoover J."/>
            <person name="Nierman W."/>
            <person name="Chung J."/>
            <person name="Losada L."/>
        </authorList>
    </citation>
    <scope>NUCLEOTIDE SEQUENCE [LARGE SCALE GENOMIC DNA]</scope>
    <source>
        <strain evidence="1 2">NIH1004</strain>
    </source>
</reference>
<evidence type="ECO:0000313" key="2">
    <source>
        <dbReference type="Proteomes" id="UP000308092"/>
    </source>
</evidence>
<comment type="caution">
    <text evidence="1">The sequence shown here is derived from an EMBL/GenBank/DDBJ whole genome shotgun (WGS) entry which is preliminary data.</text>
</comment>
<organism evidence="1 2">
    <name type="scientific">Aspergillus tanneri</name>
    <dbReference type="NCBI Taxonomy" id="1220188"/>
    <lineage>
        <taxon>Eukaryota</taxon>
        <taxon>Fungi</taxon>
        <taxon>Dikarya</taxon>
        <taxon>Ascomycota</taxon>
        <taxon>Pezizomycotina</taxon>
        <taxon>Eurotiomycetes</taxon>
        <taxon>Eurotiomycetidae</taxon>
        <taxon>Eurotiales</taxon>
        <taxon>Aspergillaceae</taxon>
        <taxon>Aspergillus</taxon>
        <taxon>Aspergillus subgen. Circumdati</taxon>
    </lineage>
</organism>
<dbReference type="VEuPathDB" id="FungiDB:EYZ11_006872"/>
<protein>
    <submittedName>
        <fullName evidence="1">Uncharacterized protein</fullName>
    </submittedName>
</protein>
<accession>A0A4S3JER6</accession>
<dbReference type="EMBL" id="SOSA01000252">
    <property type="protein sequence ID" value="THC93660.1"/>
    <property type="molecule type" value="Genomic_DNA"/>
</dbReference>